<keyword evidence="2" id="KW-0479">Metal-binding</keyword>
<dbReference type="GO" id="GO:0046872">
    <property type="term" value="F:metal ion binding"/>
    <property type="evidence" value="ECO:0007669"/>
    <property type="project" value="UniProtKB-KW"/>
</dbReference>
<accession>A0AAN7Q6W6</accession>
<keyword evidence="1" id="KW-0560">Oxidoreductase</keyword>
<dbReference type="GO" id="GO:0020037">
    <property type="term" value="F:heme binding"/>
    <property type="evidence" value="ECO:0007669"/>
    <property type="project" value="InterPro"/>
</dbReference>
<dbReference type="Gene3D" id="1.10.640.10">
    <property type="entry name" value="Haem peroxidase domain superfamily, animal type"/>
    <property type="match status" value="1"/>
</dbReference>
<organism evidence="4 5">
    <name type="scientific">Aquatica leii</name>
    <dbReference type="NCBI Taxonomy" id="1421715"/>
    <lineage>
        <taxon>Eukaryota</taxon>
        <taxon>Metazoa</taxon>
        <taxon>Ecdysozoa</taxon>
        <taxon>Arthropoda</taxon>
        <taxon>Hexapoda</taxon>
        <taxon>Insecta</taxon>
        <taxon>Pterygota</taxon>
        <taxon>Neoptera</taxon>
        <taxon>Endopterygota</taxon>
        <taxon>Coleoptera</taxon>
        <taxon>Polyphaga</taxon>
        <taxon>Elateriformia</taxon>
        <taxon>Elateroidea</taxon>
        <taxon>Lampyridae</taxon>
        <taxon>Luciolinae</taxon>
        <taxon>Aquatica</taxon>
    </lineage>
</organism>
<dbReference type="GO" id="GO:0004601">
    <property type="term" value="F:peroxidase activity"/>
    <property type="evidence" value="ECO:0007669"/>
    <property type="project" value="UniProtKB-KW"/>
</dbReference>
<sequence length="686" mass="77392">MFYSEVEIGQKAKGRVGIMFTFLGAIKPHSIRRIKIVNMQSYFYLGFIVILLFSASNSHPEFINFITEAEPTNFLDGFSIQELEEQQNTDVQCAQSPEFCPAAIYRSYDGSCNNLKNPTWGASQTPYGRLLPPKYGDGISSAALAKSGNELPWPRSISLLLYPEVKIEDPKFTLAAMQFGQIIAHDMSLIAEPNTATQCCTQDGQPLQANQLPAGCFPILLPEGDPQRQVTNTKCLNFGRTLTTRDLNCPSASGATDQVTIITHFLDLSNVYGSNAQVNQMLREFNRGRLRVAQRNHREWPPQANNVSQSCPFARSTTEACYMAGDVRVNQNPQLAVLQIIFLREHNRLAQILSELNPHWDDETIFQEARKINIAMYQHITYYEWLPIFIGVTNSYNNKIIFESKGGFVNDYNPKVNPATLNEHATSTSRFYHSLIVGFLDLLSKQRQVLGNIRLSDWFNRPTVVESGDNFDQLTRGMITQPESKANQFVDKEVTQHLFRPPGQPFGRDLKAADVARNRDHGLSSYNDYRVLCGLPKAHSFDDFLDTIPKENVEKLTLLYEDPDDVDLTVGSSLEKIVPGTLAGPVNLCIFTEQFYRSRAGDRYFYENGSPNTGAGFTLDQLNEIRKVTMARLLCDNGHNLAKLQPFIFLRISFSNQLTSCDNIPSVNLLHWKEEKLGTSNADHFF</sequence>
<name>A0AAN7Q6W6_9COLE</name>
<dbReference type="Pfam" id="PF03098">
    <property type="entry name" value="An_peroxidase"/>
    <property type="match status" value="1"/>
</dbReference>
<keyword evidence="3" id="KW-0472">Membrane</keyword>
<evidence type="ECO:0000256" key="3">
    <source>
        <dbReference type="SAM" id="Phobius"/>
    </source>
</evidence>
<dbReference type="FunFam" id="1.10.640.10:FF:000009">
    <property type="entry name" value="Peroxidase, isoform B"/>
    <property type="match status" value="1"/>
</dbReference>
<keyword evidence="3" id="KW-0812">Transmembrane</keyword>
<comment type="caution">
    <text evidence="4">The sequence shown here is derived from an EMBL/GenBank/DDBJ whole genome shotgun (WGS) entry which is preliminary data.</text>
</comment>
<dbReference type="PANTHER" id="PTHR11475:SF86">
    <property type="entry name" value="PEROXIDASE"/>
    <property type="match status" value="1"/>
</dbReference>
<evidence type="ECO:0000256" key="1">
    <source>
        <dbReference type="ARBA" id="ARBA00022559"/>
    </source>
</evidence>
<evidence type="ECO:0000313" key="4">
    <source>
        <dbReference type="EMBL" id="KAK4882080.1"/>
    </source>
</evidence>
<feature type="binding site" description="axial binding residue" evidence="2">
    <location>
        <position position="433"/>
    </location>
    <ligand>
        <name>heme b</name>
        <dbReference type="ChEBI" id="CHEBI:60344"/>
    </ligand>
    <ligandPart>
        <name>Fe</name>
        <dbReference type="ChEBI" id="CHEBI:18248"/>
    </ligandPart>
</feature>
<dbReference type="InterPro" id="IPR037120">
    <property type="entry name" value="Haem_peroxidase_sf_animal"/>
</dbReference>
<dbReference type="CDD" id="cd09823">
    <property type="entry name" value="peroxinectin_like"/>
    <property type="match status" value="1"/>
</dbReference>
<keyword evidence="5" id="KW-1185">Reference proteome</keyword>
<dbReference type="InterPro" id="IPR010255">
    <property type="entry name" value="Haem_peroxidase_sf"/>
</dbReference>
<evidence type="ECO:0000256" key="2">
    <source>
        <dbReference type="PIRSR" id="PIRSR619791-2"/>
    </source>
</evidence>
<protein>
    <recommendedName>
        <fullName evidence="6">Peroxidase</fullName>
    </recommendedName>
</protein>
<gene>
    <name evidence="4" type="ORF">RN001_005399</name>
</gene>
<dbReference type="PROSITE" id="PS50292">
    <property type="entry name" value="PEROXIDASE_3"/>
    <property type="match status" value="1"/>
</dbReference>
<proteinExistence type="predicted"/>
<feature type="transmembrane region" description="Helical" evidence="3">
    <location>
        <begin position="36"/>
        <end position="55"/>
    </location>
</feature>
<dbReference type="AlphaFoldDB" id="A0AAN7Q6W6"/>
<keyword evidence="2" id="KW-0349">Heme</keyword>
<dbReference type="PANTHER" id="PTHR11475">
    <property type="entry name" value="OXIDASE/PEROXIDASE"/>
    <property type="match status" value="1"/>
</dbReference>
<keyword evidence="3" id="KW-1133">Transmembrane helix</keyword>
<evidence type="ECO:0000313" key="5">
    <source>
        <dbReference type="Proteomes" id="UP001353858"/>
    </source>
</evidence>
<dbReference type="PRINTS" id="PR00457">
    <property type="entry name" value="ANPEROXIDASE"/>
</dbReference>
<keyword evidence="2" id="KW-0408">Iron</keyword>
<dbReference type="GO" id="GO:0006979">
    <property type="term" value="P:response to oxidative stress"/>
    <property type="evidence" value="ECO:0007669"/>
    <property type="project" value="InterPro"/>
</dbReference>
<dbReference type="SUPFAM" id="SSF48113">
    <property type="entry name" value="Heme-dependent peroxidases"/>
    <property type="match status" value="1"/>
</dbReference>
<reference evidence="5" key="1">
    <citation type="submission" date="2023-01" db="EMBL/GenBank/DDBJ databases">
        <title>Key to firefly adult light organ development and bioluminescence: homeobox transcription factors regulate luciferase expression and transportation to peroxisome.</title>
        <authorList>
            <person name="Fu X."/>
        </authorList>
    </citation>
    <scope>NUCLEOTIDE SEQUENCE [LARGE SCALE GENOMIC DNA]</scope>
</reference>
<dbReference type="EMBL" id="JARPUR010000002">
    <property type="protein sequence ID" value="KAK4882080.1"/>
    <property type="molecule type" value="Genomic_DNA"/>
</dbReference>
<dbReference type="Proteomes" id="UP001353858">
    <property type="component" value="Unassembled WGS sequence"/>
</dbReference>
<dbReference type="InterPro" id="IPR019791">
    <property type="entry name" value="Haem_peroxidase_animal"/>
</dbReference>
<keyword evidence="1" id="KW-0575">Peroxidase</keyword>
<evidence type="ECO:0008006" key="6">
    <source>
        <dbReference type="Google" id="ProtNLM"/>
    </source>
</evidence>